<name>A0ABD5S5D2_9EURY</name>
<comment type="caution">
    <text evidence="2">The sequence shown here is derived from an EMBL/GenBank/DDBJ whole genome shotgun (WGS) entry which is preliminary data.</text>
</comment>
<dbReference type="InterPro" id="IPR013561">
    <property type="entry name" value="FilR1_middle_dom"/>
</dbReference>
<dbReference type="AlphaFoldDB" id="A0ABD5S5D2"/>
<sequence length="132" mass="13998">AALCRGLDSLDVCASGVAPDVIKGIRDAAIEDDAEVEVVMTERALDTIRADPEMRGWFGDVLVAGGRILEHPGHAYLVAACDRLAIVGLNDEAGMPRGLVESTDGDVFDWVSSTHSRCRAEAEPVDESGFAD</sequence>
<organism evidence="2 3">
    <name type="scientific">Halobium palmae</name>
    <dbReference type="NCBI Taxonomy" id="1776492"/>
    <lineage>
        <taxon>Archaea</taxon>
        <taxon>Methanobacteriati</taxon>
        <taxon>Methanobacteriota</taxon>
        <taxon>Stenosarchaea group</taxon>
        <taxon>Halobacteria</taxon>
        <taxon>Halobacteriales</taxon>
        <taxon>Haloferacaceae</taxon>
        <taxon>Halobium</taxon>
    </lineage>
</organism>
<evidence type="ECO:0000313" key="3">
    <source>
        <dbReference type="Proteomes" id="UP001596328"/>
    </source>
</evidence>
<dbReference type="EMBL" id="JBHSWU010001430">
    <property type="protein sequence ID" value="MFC6726831.1"/>
    <property type="molecule type" value="Genomic_DNA"/>
</dbReference>
<evidence type="ECO:0000313" key="2">
    <source>
        <dbReference type="EMBL" id="MFC6726831.1"/>
    </source>
</evidence>
<accession>A0ABD5S5D2</accession>
<dbReference type="Pfam" id="PF08350">
    <property type="entry name" value="FilR1_middle"/>
    <property type="match status" value="1"/>
</dbReference>
<keyword evidence="3" id="KW-1185">Reference proteome</keyword>
<protein>
    <recommendedName>
        <fullName evidence="1">Methanogenesis regulatory protein FilR1 middle domain-containing protein</fullName>
    </recommendedName>
</protein>
<reference evidence="2 3" key="1">
    <citation type="journal article" date="2019" name="Int. J. Syst. Evol. Microbiol.">
        <title>The Global Catalogue of Microorganisms (GCM) 10K type strain sequencing project: providing services to taxonomists for standard genome sequencing and annotation.</title>
        <authorList>
            <consortium name="The Broad Institute Genomics Platform"/>
            <consortium name="The Broad Institute Genome Sequencing Center for Infectious Disease"/>
            <person name="Wu L."/>
            <person name="Ma J."/>
        </authorList>
    </citation>
    <scope>NUCLEOTIDE SEQUENCE [LARGE SCALE GENOMIC DNA]</scope>
    <source>
        <strain evidence="2 3">NBRC 111368</strain>
    </source>
</reference>
<feature type="non-terminal residue" evidence="2">
    <location>
        <position position="1"/>
    </location>
</feature>
<evidence type="ECO:0000259" key="1">
    <source>
        <dbReference type="Pfam" id="PF08350"/>
    </source>
</evidence>
<gene>
    <name evidence="2" type="ORF">ACFQE1_21135</name>
</gene>
<dbReference type="Proteomes" id="UP001596328">
    <property type="component" value="Unassembled WGS sequence"/>
</dbReference>
<feature type="domain" description="Methanogenesis regulatory protein FilR1 middle" evidence="1">
    <location>
        <begin position="5"/>
        <end position="120"/>
    </location>
</feature>
<proteinExistence type="predicted"/>